<keyword evidence="10" id="KW-0472">Membrane</keyword>
<organism evidence="19 20">
    <name type="scientific">Monascus purpureus</name>
    <name type="common">Red mold</name>
    <name type="synonym">Monascus anka</name>
    <dbReference type="NCBI Taxonomy" id="5098"/>
    <lineage>
        <taxon>Eukaryota</taxon>
        <taxon>Fungi</taxon>
        <taxon>Dikarya</taxon>
        <taxon>Ascomycota</taxon>
        <taxon>Pezizomycotina</taxon>
        <taxon>Eurotiomycetes</taxon>
        <taxon>Eurotiomycetidae</taxon>
        <taxon>Eurotiales</taxon>
        <taxon>Aspergillaceae</taxon>
        <taxon>Monascus</taxon>
    </lineage>
</organism>
<dbReference type="Proteomes" id="UP000319663">
    <property type="component" value="Unassembled WGS sequence"/>
</dbReference>
<dbReference type="GO" id="GO:0005886">
    <property type="term" value="C:plasma membrane"/>
    <property type="evidence" value="ECO:0007669"/>
    <property type="project" value="UniProtKB-SubCell"/>
</dbReference>
<dbReference type="GO" id="GO:0006508">
    <property type="term" value="P:proteolysis"/>
    <property type="evidence" value="ECO:0007669"/>
    <property type="project" value="UniProtKB-KW"/>
</dbReference>
<dbReference type="SUPFAM" id="SSF50630">
    <property type="entry name" value="Acid proteases"/>
    <property type="match status" value="1"/>
</dbReference>
<dbReference type="InterPro" id="IPR021109">
    <property type="entry name" value="Peptidase_aspartic_dom_sf"/>
</dbReference>
<accession>A0A507QMH6</accession>
<dbReference type="InterPro" id="IPR001969">
    <property type="entry name" value="Aspartic_peptidase_AS"/>
</dbReference>
<keyword evidence="5 15" id="KW-0645">Protease</keyword>
<feature type="disulfide bond" evidence="14">
    <location>
        <begin position="134"/>
        <end position="139"/>
    </location>
</feature>
<evidence type="ECO:0000256" key="1">
    <source>
        <dbReference type="ARBA" id="ARBA00004609"/>
    </source>
</evidence>
<feature type="domain" description="Peptidase A1" evidence="18">
    <location>
        <begin position="103"/>
        <end position="410"/>
    </location>
</feature>
<keyword evidence="7 15" id="KW-0064">Aspartyl protease</keyword>
<proteinExistence type="inferred from homology"/>
<dbReference type="InterPro" id="IPR033121">
    <property type="entry name" value="PEPTIDASE_A1"/>
</dbReference>
<name>A0A507QMH6_MONPU</name>
<comment type="similarity">
    <text evidence="2 15">Belongs to the peptidase A1 family.</text>
</comment>
<dbReference type="InterPro" id="IPR001461">
    <property type="entry name" value="Aspartic_peptidase_A1"/>
</dbReference>
<comment type="subcellular location">
    <subcellularLocation>
        <location evidence="1">Cell membrane</location>
        <topology evidence="1">Lipid-anchor</topology>
        <topology evidence="1">GPI-anchor</topology>
    </subcellularLocation>
</comment>
<evidence type="ECO:0000256" key="12">
    <source>
        <dbReference type="ARBA" id="ARBA00023288"/>
    </source>
</evidence>
<keyword evidence="3" id="KW-1003">Cell membrane</keyword>
<feature type="active site" evidence="13">
    <location>
        <position position="304"/>
    </location>
</feature>
<keyword evidence="4" id="KW-0336">GPI-anchor</keyword>
<evidence type="ECO:0000256" key="7">
    <source>
        <dbReference type="ARBA" id="ARBA00022750"/>
    </source>
</evidence>
<evidence type="ECO:0000256" key="14">
    <source>
        <dbReference type="PIRSR" id="PIRSR601461-2"/>
    </source>
</evidence>
<keyword evidence="14" id="KW-1015">Disulfide bond</keyword>
<evidence type="ECO:0000256" key="13">
    <source>
        <dbReference type="PIRSR" id="PIRSR601461-1"/>
    </source>
</evidence>
<evidence type="ECO:0000256" key="15">
    <source>
        <dbReference type="RuleBase" id="RU000454"/>
    </source>
</evidence>
<dbReference type="GO" id="GO:0098552">
    <property type="term" value="C:side of membrane"/>
    <property type="evidence" value="ECO:0007669"/>
    <property type="project" value="UniProtKB-KW"/>
</dbReference>
<evidence type="ECO:0000256" key="8">
    <source>
        <dbReference type="ARBA" id="ARBA00022801"/>
    </source>
</evidence>
<comment type="caution">
    <text evidence="19">The sequence shown here is derived from an EMBL/GenBank/DDBJ whole genome shotgun (WGS) entry which is preliminary data.</text>
</comment>
<dbReference type="PRINTS" id="PR00792">
    <property type="entry name" value="PEPSIN"/>
</dbReference>
<dbReference type="FunFam" id="2.40.70.10:FF:000085">
    <property type="entry name" value="Aspartic-type endopeptidase (CtsD), putative"/>
    <property type="match status" value="1"/>
</dbReference>
<protein>
    <recommendedName>
        <fullName evidence="18">Peptidase A1 domain-containing protein</fullName>
    </recommendedName>
</protein>
<reference evidence="19 20" key="1">
    <citation type="submission" date="2019-06" db="EMBL/GenBank/DDBJ databases">
        <title>Wine fermentation using esterase from Monascus purpureus.</title>
        <authorList>
            <person name="Geng C."/>
            <person name="Zhang Y."/>
        </authorList>
    </citation>
    <scope>NUCLEOTIDE SEQUENCE [LARGE SCALE GENOMIC DNA]</scope>
    <source>
        <strain evidence="19">HQ1</strain>
    </source>
</reference>
<sequence length="496" mass="52306">MRLSPSLLAAAFLATNVKAFYPFEFQLEQESSETDVEDLERRFFPWKLEDDDGGTTTDSSTTLELKRVPGPFRRDNKYKVIMADTPSTPNSAALNQDGQDFSYFAVAALGSKKQTMWLLLDTGGQNSWVFGSDCTSDACQQHNTFGAEDSQTLKVSTTTWDVGYGTGAVSGVLASDTISIAGLNVQSSFGLASNASKDFLSYPMDGILGLAPSSKSNSAVPTFMDDVASDKVLKSNIVSFSLSRASDGGKDGEVTFGGVDDSKFSGKISYTNTQGRSGLWSIPLDDASVDSNACHFSGRSAIIDTGTSYILLPPDDAKTLHALIPGSSQSSGSSYYVVPCDSTAIVQLTFSGVTYSISPKDYIGSRSGSNCLSTIIPQKTFEDTDWLVGDVFLKNVYTVFDYDANRIGFAPRENSTSSSNHTTSTSTSTSTATASASDTSSGTGTGTSGSKTAVSTAADATGSVEASSQKSQGSTLVMVQAPGWVVIAVMSILLIF</sequence>
<dbReference type="Gene3D" id="2.40.70.10">
    <property type="entry name" value="Acid Proteases"/>
    <property type="match status" value="2"/>
</dbReference>
<evidence type="ECO:0000256" key="5">
    <source>
        <dbReference type="ARBA" id="ARBA00022670"/>
    </source>
</evidence>
<evidence type="ECO:0000256" key="3">
    <source>
        <dbReference type="ARBA" id="ARBA00022475"/>
    </source>
</evidence>
<keyword evidence="9" id="KW-0843">Virulence</keyword>
<evidence type="ECO:0000259" key="18">
    <source>
        <dbReference type="PROSITE" id="PS51767"/>
    </source>
</evidence>
<keyword evidence="11" id="KW-0325">Glycoprotein</keyword>
<dbReference type="OrthoDB" id="28208at2759"/>
<dbReference type="GO" id="GO:0004190">
    <property type="term" value="F:aspartic-type endopeptidase activity"/>
    <property type="evidence" value="ECO:0007669"/>
    <property type="project" value="UniProtKB-KW"/>
</dbReference>
<dbReference type="PROSITE" id="PS51767">
    <property type="entry name" value="PEPTIDASE_A1"/>
    <property type="match status" value="1"/>
</dbReference>
<keyword evidence="20" id="KW-1185">Reference proteome</keyword>
<evidence type="ECO:0000256" key="2">
    <source>
        <dbReference type="ARBA" id="ARBA00007447"/>
    </source>
</evidence>
<evidence type="ECO:0000256" key="4">
    <source>
        <dbReference type="ARBA" id="ARBA00022622"/>
    </source>
</evidence>
<feature type="active site" evidence="13">
    <location>
        <position position="121"/>
    </location>
</feature>
<dbReference type="InterPro" id="IPR034164">
    <property type="entry name" value="Pepsin-like_dom"/>
</dbReference>
<feature type="compositionally biased region" description="Low complexity" evidence="16">
    <location>
        <begin position="415"/>
        <end position="453"/>
    </location>
</feature>
<evidence type="ECO:0000256" key="10">
    <source>
        <dbReference type="ARBA" id="ARBA00023136"/>
    </source>
</evidence>
<evidence type="ECO:0000256" key="11">
    <source>
        <dbReference type="ARBA" id="ARBA00023180"/>
    </source>
</evidence>
<keyword evidence="8 15" id="KW-0378">Hydrolase</keyword>
<dbReference type="AlphaFoldDB" id="A0A507QMH6"/>
<feature type="signal peptide" evidence="17">
    <location>
        <begin position="1"/>
        <end position="19"/>
    </location>
</feature>
<dbReference type="Pfam" id="PF00026">
    <property type="entry name" value="Asp"/>
    <property type="match status" value="1"/>
</dbReference>
<feature type="region of interest" description="Disordered" evidence="16">
    <location>
        <begin position="411"/>
        <end position="453"/>
    </location>
</feature>
<evidence type="ECO:0000313" key="20">
    <source>
        <dbReference type="Proteomes" id="UP000319663"/>
    </source>
</evidence>
<evidence type="ECO:0000313" key="19">
    <source>
        <dbReference type="EMBL" id="TQB69718.1"/>
    </source>
</evidence>
<evidence type="ECO:0000256" key="17">
    <source>
        <dbReference type="SAM" id="SignalP"/>
    </source>
</evidence>
<dbReference type="PANTHER" id="PTHR47966:SF75">
    <property type="entry name" value="ENDOPEPTIDASE (CTSD), PUTATIVE (AFU_ORTHOLOGUE AFUA_4G07040)-RELATED"/>
    <property type="match status" value="1"/>
</dbReference>
<feature type="chain" id="PRO_5021436574" description="Peptidase A1 domain-containing protein" evidence="17">
    <location>
        <begin position="20"/>
        <end position="496"/>
    </location>
</feature>
<dbReference type="CDD" id="cd05471">
    <property type="entry name" value="pepsin_like"/>
    <property type="match status" value="1"/>
</dbReference>
<gene>
    <name evidence="19" type="ORF">MPDQ_001536</name>
</gene>
<dbReference type="PROSITE" id="PS00141">
    <property type="entry name" value="ASP_PROTEASE"/>
    <property type="match status" value="1"/>
</dbReference>
<dbReference type="STRING" id="5098.A0A507QMH6"/>
<keyword evidence="6 17" id="KW-0732">Signal</keyword>
<evidence type="ECO:0000256" key="6">
    <source>
        <dbReference type="ARBA" id="ARBA00022729"/>
    </source>
</evidence>
<evidence type="ECO:0000256" key="16">
    <source>
        <dbReference type="SAM" id="MobiDB-lite"/>
    </source>
</evidence>
<keyword evidence="12" id="KW-0449">Lipoprotein</keyword>
<dbReference type="FunFam" id="2.40.70.10:FF:000060">
    <property type="entry name" value="Aspartic-type endopeptidase ctsD"/>
    <property type="match status" value="1"/>
</dbReference>
<evidence type="ECO:0000256" key="9">
    <source>
        <dbReference type="ARBA" id="ARBA00023026"/>
    </source>
</evidence>
<dbReference type="EMBL" id="VIFY01000140">
    <property type="protein sequence ID" value="TQB69718.1"/>
    <property type="molecule type" value="Genomic_DNA"/>
</dbReference>
<dbReference type="PANTHER" id="PTHR47966">
    <property type="entry name" value="BETA-SITE APP-CLEAVING ENZYME, ISOFORM A-RELATED"/>
    <property type="match status" value="1"/>
</dbReference>